<evidence type="ECO:0000313" key="1">
    <source>
        <dbReference type="EnsemblMetazoa" id="CJA25412.1"/>
    </source>
</evidence>
<keyword evidence="2" id="KW-1185">Reference proteome</keyword>
<organism evidence="1 2">
    <name type="scientific">Caenorhabditis japonica</name>
    <dbReference type="NCBI Taxonomy" id="281687"/>
    <lineage>
        <taxon>Eukaryota</taxon>
        <taxon>Metazoa</taxon>
        <taxon>Ecdysozoa</taxon>
        <taxon>Nematoda</taxon>
        <taxon>Chromadorea</taxon>
        <taxon>Rhabditida</taxon>
        <taxon>Rhabditina</taxon>
        <taxon>Rhabditomorpha</taxon>
        <taxon>Rhabditoidea</taxon>
        <taxon>Rhabditidae</taxon>
        <taxon>Peloderinae</taxon>
        <taxon>Caenorhabditis</taxon>
    </lineage>
</organism>
<reference evidence="2" key="1">
    <citation type="submission" date="2010-08" db="EMBL/GenBank/DDBJ databases">
        <authorList>
            <consortium name="Caenorhabditis japonica Sequencing Consortium"/>
            <person name="Wilson R.K."/>
        </authorList>
    </citation>
    <scope>NUCLEOTIDE SEQUENCE [LARGE SCALE GENOMIC DNA]</scope>
    <source>
        <strain evidence="2">DF5081</strain>
    </source>
</reference>
<dbReference type="AlphaFoldDB" id="A0A8R1E7I8"/>
<reference evidence="1" key="2">
    <citation type="submission" date="2022-06" db="UniProtKB">
        <authorList>
            <consortium name="EnsemblMetazoa"/>
        </authorList>
    </citation>
    <scope>IDENTIFICATION</scope>
    <source>
        <strain evidence="1">DF5081</strain>
    </source>
</reference>
<accession>A0A8R1E7I8</accession>
<sequence length="98" mass="10948">MTNQPILGSLSCLEIHYNSKDEEAHCQRNTSESIQYPVLSIPENSIACIVYCPALRLASLNFARRKYGSKILITEIRALFFKTTHASPVVQCATKFVG</sequence>
<dbReference type="EnsemblMetazoa" id="CJA25412.1">
    <property type="protein sequence ID" value="CJA25412.1"/>
    <property type="gene ID" value="WBGene00180984"/>
</dbReference>
<evidence type="ECO:0000313" key="2">
    <source>
        <dbReference type="Proteomes" id="UP000005237"/>
    </source>
</evidence>
<protein>
    <submittedName>
        <fullName evidence="1">Uncharacterized protein</fullName>
    </submittedName>
</protein>
<dbReference type="Proteomes" id="UP000005237">
    <property type="component" value="Unassembled WGS sequence"/>
</dbReference>
<proteinExistence type="predicted"/>
<name>A0A8R1E7I8_CAEJA</name>